<reference evidence="2" key="1">
    <citation type="journal article" date="2019" name="Sci. Rep.">
        <title>Draft genome of Tanacetum cinerariifolium, the natural source of mosquito coil.</title>
        <authorList>
            <person name="Yamashiro T."/>
            <person name="Shiraishi A."/>
            <person name="Satake H."/>
            <person name="Nakayama K."/>
        </authorList>
    </citation>
    <scope>NUCLEOTIDE SEQUENCE</scope>
</reference>
<proteinExistence type="predicted"/>
<feature type="region of interest" description="Disordered" evidence="1">
    <location>
        <begin position="1"/>
        <end position="52"/>
    </location>
</feature>
<comment type="caution">
    <text evidence="2">The sequence shown here is derived from an EMBL/GenBank/DDBJ whole genome shotgun (WGS) entry which is preliminary data.</text>
</comment>
<protein>
    <submittedName>
        <fullName evidence="2">Uncharacterized protein</fullName>
    </submittedName>
</protein>
<dbReference type="EMBL" id="BKCJ010009891">
    <property type="protein sequence ID" value="GEU89112.1"/>
    <property type="molecule type" value="Genomic_DNA"/>
</dbReference>
<gene>
    <name evidence="2" type="ORF">Tci_061090</name>
</gene>
<evidence type="ECO:0000256" key="1">
    <source>
        <dbReference type="SAM" id="MobiDB-lite"/>
    </source>
</evidence>
<name>A0A6L2NVQ7_TANCI</name>
<sequence length="260" mass="30415">SNLSKKKINDSDASGSTQPPAPQSSAWQTPDTRETPTSSSKHRTTSHSKQPVEGILIPDTTIIYDSKDTDSAYLSKIKPMLELLKPISKEDRPATLEPDWSIPTKELPKPENNLAKSYKDFEEKIYFRRLMIWDHSSHGFAKELGRRNSAKCHRMLMDQVDLVNPEGYRLVPDVTKLLPMGDHQVRILEKLDHMVKDFKLYEYNLGMETQIWSQDVRRRSKDFIEVIERRLKIQRIFRSLESFVGRRLRDVDYRLIQRME</sequence>
<accession>A0A6L2NVQ7</accession>
<feature type="non-terminal residue" evidence="2">
    <location>
        <position position="1"/>
    </location>
</feature>
<feature type="compositionally biased region" description="Polar residues" evidence="1">
    <location>
        <begin position="11"/>
        <end position="30"/>
    </location>
</feature>
<evidence type="ECO:0000313" key="2">
    <source>
        <dbReference type="EMBL" id="GEU89112.1"/>
    </source>
</evidence>
<organism evidence="2">
    <name type="scientific">Tanacetum cinerariifolium</name>
    <name type="common">Dalmatian daisy</name>
    <name type="synonym">Chrysanthemum cinerariifolium</name>
    <dbReference type="NCBI Taxonomy" id="118510"/>
    <lineage>
        <taxon>Eukaryota</taxon>
        <taxon>Viridiplantae</taxon>
        <taxon>Streptophyta</taxon>
        <taxon>Embryophyta</taxon>
        <taxon>Tracheophyta</taxon>
        <taxon>Spermatophyta</taxon>
        <taxon>Magnoliopsida</taxon>
        <taxon>eudicotyledons</taxon>
        <taxon>Gunneridae</taxon>
        <taxon>Pentapetalae</taxon>
        <taxon>asterids</taxon>
        <taxon>campanulids</taxon>
        <taxon>Asterales</taxon>
        <taxon>Asteraceae</taxon>
        <taxon>Asteroideae</taxon>
        <taxon>Anthemideae</taxon>
        <taxon>Anthemidinae</taxon>
        <taxon>Tanacetum</taxon>
    </lineage>
</organism>
<dbReference type="AlphaFoldDB" id="A0A6L2NVQ7"/>